<keyword evidence="2" id="KW-0808">Transferase</keyword>
<dbReference type="SUPFAM" id="SSF53335">
    <property type="entry name" value="S-adenosyl-L-methionine-dependent methyltransferases"/>
    <property type="match status" value="1"/>
</dbReference>
<dbReference type="PANTHER" id="PTHR43619">
    <property type="entry name" value="S-ADENOSYL-L-METHIONINE-DEPENDENT METHYLTRANSFERASE YKTD-RELATED"/>
    <property type="match status" value="1"/>
</dbReference>
<dbReference type="EMBL" id="LNFP01000713">
    <property type="protein sequence ID" value="KUF90051.1"/>
    <property type="molecule type" value="Genomic_DNA"/>
</dbReference>
<dbReference type="InterPro" id="IPR029063">
    <property type="entry name" value="SAM-dependent_MTases_sf"/>
</dbReference>
<dbReference type="GO" id="GO:0032259">
    <property type="term" value="P:methylation"/>
    <property type="evidence" value="ECO:0007669"/>
    <property type="project" value="UniProtKB-KW"/>
</dbReference>
<reference evidence="3 4" key="1">
    <citation type="submission" date="2015-11" db="EMBL/GenBank/DDBJ databases">
        <title>Genomes and virulence difference between two physiological races of Phytophthora nicotianae.</title>
        <authorList>
            <person name="Liu H."/>
            <person name="Ma X."/>
            <person name="Yu H."/>
            <person name="Fang D."/>
            <person name="Li Y."/>
            <person name="Wang X."/>
            <person name="Wang W."/>
            <person name="Dong Y."/>
            <person name="Xiao B."/>
        </authorList>
    </citation>
    <scope>NUCLEOTIDE SEQUENCE [LARGE SCALE GENOMIC DNA]</scope>
    <source>
        <strain evidence="4">race 1</strain>
    </source>
</reference>
<gene>
    <name evidence="3" type="ORF">AM588_10005110</name>
</gene>
<protein>
    <submittedName>
        <fullName evidence="3">Mitochondrial chaperone BCS1-B</fullName>
    </submittedName>
</protein>
<dbReference type="PANTHER" id="PTHR43619:SF2">
    <property type="entry name" value="S-ADENOSYL-L-METHIONINE-DEPENDENT METHYLTRANSFERASES SUPERFAMILY PROTEIN"/>
    <property type="match status" value="1"/>
</dbReference>
<keyword evidence="1" id="KW-0489">Methyltransferase</keyword>
<comment type="caution">
    <text evidence="3">The sequence shown here is derived from an EMBL/GenBank/DDBJ whole genome shotgun (WGS) entry which is preliminary data.</text>
</comment>
<evidence type="ECO:0000313" key="3">
    <source>
        <dbReference type="EMBL" id="KUF90051.1"/>
    </source>
</evidence>
<organism evidence="3 4">
    <name type="scientific">Phytophthora nicotianae</name>
    <name type="common">Potato buckeye rot agent</name>
    <name type="synonym">Phytophthora parasitica</name>
    <dbReference type="NCBI Taxonomy" id="4792"/>
    <lineage>
        <taxon>Eukaryota</taxon>
        <taxon>Sar</taxon>
        <taxon>Stramenopiles</taxon>
        <taxon>Oomycota</taxon>
        <taxon>Peronosporomycetes</taxon>
        <taxon>Peronosporales</taxon>
        <taxon>Peronosporaceae</taxon>
        <taxon>Phytophthora</taxon>
    </lineage>
</organism>
<dbReference type="Proteomes" id="UP000054636">
    <property type="component" value="Unassembled WGS sequence"/>
</dbReference>
<proteinExistence type="predicted"/>
<dbReference type="Gene3D" id="3.40.50.150">
    <property type="entry name" value="Vaccinia Virus protein VP39"/>
    <property type="match status" value="1"/>
</dbReference>
<dbReference type="AlphaFoldDB" id="A0A0W8D0W7"/>
<name>A0A0W8D0W7_PHYNI</name>
<dbReference type="InterPro" id="IPR007213">
    <property type="entry name" value="Ppm1/Ppm2/Tcmp"/>
</dbReference>
<sequence>MQPRCVDDTFAQFTSFGTAYLRAIESMRSDRIVNDPFAGGLLARSVDQAFERMDQVMKEENVPLIAKKADYIVANLADDDWDSKLLAHGFDPSSPTFWIMEGLRPYMKRSCILTLLDALDGMSAPCSEFWADMVGEATFNFGDTAVTMKYSDDDPLHGVLSKIPWCLRLQASLKNGGIHFGRKWTPLISQDTNKTVSITFIMGKKPVSSEARLKDVCPGLDY</sequence>
<dbReference type="Pfam" id="PF04072">
    <property type="entry name" value="LCM"/>
    <property type="match status" value="1"/>
</dbReference>
<evidence type="ECO:0000256" key="2">
    <source>
        <dbReference type="ARBA" id="ARBA00022679"/>
    </source>
</evidence>
<evidence type="ECO:0000256" key="1">
    <source>
        <dbReference type="ARBA" id="ARBA00022603"/>
    </source>
</evidence>
<accession>A0A0W8D0W7</accession>
<evidence type="ECO:0000313" key="4">
    <source>
        <dbReference type="Proteomes" id="UP000054636"/>
    </source>
</evidence>
<dbReference type="GO" id="GO:0008168">
    <property type="term" value="F:methyltransferase activity"/>
    <property type="evidence" value="ECO:0007669"/>
    <property type="project" value="UniProtKB-KW"/>
</dbReference>